<keyword evidence="3" id="KW-1185">Reference proteome</keyword>
<dbReference type="OrthoDB" id="9764216at2"/>
<proteinExistence type="predicted"/>
<evidence type="ECO:0000256" key="1">
    <source>
        <dbReference type="SAM" id="MobiDB-lite"/>
    </source>
</evidence>
<reference evidence="2 3" key="1">
    <citation type="journal article" date="2019" name="PLoS ONE">
        <title>Pup mortality in New Zealand sea lions (Phocarctos hookeri) at Enderby Island, Auckland Islands, 2013-18.</title>
        <authorList>
            <person name="Michael S.A."/>
            <person name="Hayman D.T.S."/>
            <person name="Gray R."/>
            <person name="Zhang J."/>
            <person name="Rogers L."/>
            <person name="Roe W.D."/>
        </authorList>
    </citation>
    <scope>NUCLEOTIDE SEQUENCE [LARGE SCALE GENOMIC DNA]</scope>
    <source>
        <strain evidence="2 3">SM868</strain>
    </source>
</reference>
<protein>
    <submittedName>
        <fullName evidence="2">VWA domain-containing protein</fullName>
    </submittedName>
</protein>
<feature type="region of interest" description="Disordered" evidence="1">
    <location>
        <begin position="146"/>
        <end position="179"/>
    </location>
</feature>
<accession>A0A844LZW9</accession>
<gene>
    <name evidence="2" type="ORF">GB996_05520</name>
</gene>
<evidence type="ECO:0000313" key="2">
    <source>
        <dbReference type="EMBL" id="MUG32249.1"/>
    </source>
</evidence>
<dbReference type="InterPro" id="IPR008912">
    <property type="entry name" value="Uncharacterised_CoxE"/>
</dbReference>
<comment type="caution">
    <text evidence="2">The sequence shown here is derived from an EMBL/GenBank/DDBJ whole genome shotgun (WGS) entry which is preliminary data.</text>
</comment>
<dbReference type="AlphaFoldDB" id="A0A844LZW9"/>
<dbReference type="PANTHER" id="PTHR39338:SF7">
    <property type="entry name" value="BLL6692 PROTEIN"/>
    <property type="match status" value="1"/>
</dbReference>
<dbReference type="Pfam" id="PF05762">
    <property type="entry name" value="VWA_CoxE"/>
    <property type="match status" value="1"/>
</dbReference>
<dbReference type="PANTHER" id="PTHR39338">
    <property type="entry name" value="BLL5662 PROTEIN-RELATED"/>
    <property type="match status" value="1"/>
</dbReference>
<dbReference type="RefSeq" id="WP_155587063.1">
    <property type="nucleotide sequence ID" value="NZ_WFKQ01000003.1"/>
</dbReference>
<name>A0A844LZW9_9GAMM</name>
<sequence>MFVKLFYTLRTYGVPVSTRELLDLNAALDKGLMRQPHPELSKQFPEDKDLWYFASREDMYRLIKLCMVKDERHFDKFDRAMADYFEGVDSLDIDELMAKLTDIPQEWLDLKLDPKNLTEEQRRLLKKYGSIEELMKALEERLKEQKERHQGGSKWVGTGGSSPFGAYGDHPEGVRVGGESRKRSAVKVWEQRKYRDLDDDKLLGTRQLQMALRNLRQFARTGSADELDIKETIKRTAKKGVLDIHMQPERRNRVKVLMLFDVGGSMDIHIEALEKLFSAAKNEFKTLEFFYFHNCLYDYVWKNNQRRHAERTPTMELLQKYGREYRVIFVGDASMSPYELFSVGGSVEYMNAEPGAVWLKRVTDHFDKVAWLNPEDAAYWDYTHTIGEIKKLMQGHMYPMSLHGVEEMTEYLAR</sequence>
<dbReference type="Proteomes" id="UP000442109">
    <property type="component" value="Unassembled WGS sequence"/>
</dbReference>
<dbReference type="EMBL" id="WFKQ01000003">
    <property type="protein sequence ID" value="MUG32249.1"/>
    <property type="molecule type" value="Genomic_DNA"/>
</dbReference>
<feature type="compositionally biased region" description="Basic and acidic residues" evidence="1">
    <location>
        <begin position="169"/>
        <end position="179"/>
    </location>
</feature>
<evidence type="ECO:0000313" key="3">
    <source>
        <dbReference type="Proteomes" id="UP000442109"/>
    </source>
</evidence>
<organism evidence="2 3">
    <name type="scientific">Psychrobacter sanguinis</name>
    <dbReference type="NCBI Taxonomy" id="861445"/>
    <lineage>
        <taxon>Bacteria</taxon>
        <taxon>Pseudomonadati</taxon>
        <taxon>Pseudomonadota</taxon>
        <taxon>Gammaproteobacteria</taxon>
        <taxon>Moraxellales</taxon>
        <taxon>Moraxellaceae</taxon>
        <taxon>Psychrobacter</taxon>
    </lineage>
</organism>